<protein>
    <recommendedName>
        <fullName evidence="2">EfeO-type cupredoxin-like domain-containing protein</fullName>
    </recommendedName>
</protein>
<feature type="domain" description="EfeO-type cupredoxin-like" evidence="2">
    <location>
        <begin position="15"/>
        <end position="123"/>
    </location>
</feature>
<comment type="caution">
    <text evidence="3">The sequence shown here is derived from an EMBL/GenBank/DDBJ whole genome shotgun (WGS) entry which is preliminary data.</text>
</comment>
<dbReference type="Gene3D" id="2.60.40.420">
    <property type="entry name" value="Cupredoxins - blue copper proteins"/>
    <property type="match status" value="1"/>
</dbReference>
<dbReference type="SUPFAM" id="SSF49503">
    <property type="entry name" value="Cupredoxins"/>
    <property type="match status" value="1"/>
</dbReference>
<organism evidence="3">
    <name type="scientific">marine sediment metagenome</name>
    <dbReference type="NCBI Taxonomy" id="412755"/>
    <lineage>
        <taxon>unclassified sequences</taxon>
        <taxon>metagenomes</taxon>
        <taxon>ecological metagenomes</taxon>
    </lineage>
</organism>
<sequence>MTAKLIVTVFGVLLIVLVNWYFFFSRKKSASADIKEEGIQEVKIIVKGGYDPDVIIVKKGIPVRLDFYRDETNDCSDTIVFGDFKIRKPLPAFKTTPIEFTPEKEGEYVFTCGMGMMRGKLIVR</sequence>
<keyword evidence="1" id="KW-0812">Transmembrane</keyword>
<keyword evidence="1" id="KW-0472">Membrane</keyword>
<gene>
    <name evidence="3" type="ORF">LCGC14_1666300</name>
</gene>
<reference evidence="3" key="1">
    <citation type="journal article" date="2015" name="Nature">
        <title>Complex archaea that bridge the gap between prokaryotes and eukaryotes.</title>
        <authorList>
            <person name="Spang A."/>
            <person name="Saw J.H."/>
            <person name="Jorgensen S.L."/>
            <person name="Zaremba-Niedzwiedzka K."/>
            <person name="Martijn J."/>
            <person name="Lind A.E."/>
            <person name="van Eijk R."/>
            <person name="Schleper C."/>
            <person name="Guy L."/>
            <person name="Ettema T.J."/>
        </authorList>
    </citation>
    <scope>NUCLEOTIDE SEQUENCE</scope>
</reference>
<dbReference type="AlphaFoldDB" id="A0A0F9HT95"/>
<dbReference type="EMBL" id="LAZR01014236">
    <property type="protein sequence ID" value="KKM18377.1"/>
    <property type="molecule type" value="Genomic_DNA"/>
</dbReference>
<evidence type="ECO:0000313" key="3">
    <source>
        <dbReference type="EMBL" id="KKM18377.1"/>
    </source>
</evidence>
<dbReference type="Pfam" id="PF13473">
    <property type="entry name" value="Cupredoxin_1"/>
    <property type="match status" value="1"/>
</dbReference>
<dbReference type="InterPro" id="IPR008972">
    <property type="entry name" value="Cupredoxin"/>
</dbReference>
<accession>A0A0F9HT95</accession>
<evidence type="ECO:0000256" key="1">
    <source>
        <dbReference type="SAM" id="Phobius"/>
    </source>
</evidence>
<feature type="transmembrane region" description="Helical" evidence="1">
    <location>
        <begin position="6"/>
        <end position="24"/>
    </location>
</feature>
<evidence type="ECO:0000259" key="2">
    <source>
        <dbReference type="Pfam" id="PF13473"/>
    </source>
</evidence>
<dbReference type="InterPro" id="IPR028096">
    <property type="entry name" value="EfeO_Cupredoxin"/>
</dbReference>
<name>A0A0F9HT95_9ZZZZ</name>
<keyword evidence="1" id="KW-1133">Transmembrane helix</keyword>
<proteinExistence type="predicted"/>